<dbReference type="NCBIfam" id="NF038135">
    <property type="entry name" value="rSAM_Rv2578c"/>
    <property type="match status" value="1"/>
</dbReference>
<dbReference type="InterPro" id="IPR058240">
    <property type="entry name" value="rSAM_sf"/>
</dbReference>
<evidence type="ECO:0000256" key="1">
    <source>
        <dbReference type="ARBA" id="ARBA00022723"/>
    </source>
</evidence>
<evidence type="ECO:0000256" key="3">
    <source>
        <dbReference type="ARBA" id="ARBA00023014"/>
    </source>
</evidence>
<dbReference type="PROSITE" id="PS51918">
    <property type="entry name" value="RADICAL_SAM"/>
    <property type="match status" value="1"/>
</dbReference>
<dbReference type="RefSeq" id="WP_267780019.1">
    <property type="nucleotide sequence ID" value="NZ_CP113089.1"/>
</dbReference>
<evidence type="ECO:0000259" key="5">
    <source>
        <dbReference type="PROSITE" id="PS51918"/>
    </source>
</evidence>
<keyword evidence="3" id="KW-0411">Iron-sulfur</keyword>
<evidence type="ECO:0000256" key="2">
    <source>
        <dbReference type="ARBA" id="ARBA00023004"/>
    </source>
</evidence>
<dbReference type="SUPFAM" id="SSF102114">
    <property type="entry name" value="Radical SAM enzymes"/>
    <property type="match status" value="1"/>
</dbReference>
<name>A0A9E8MKA9_9MICO</name>
<accession>A0A9E8MKA9</accession>
<dbReference type="KEGG" id="mdb:OVN18_07065"/>
<feature type="domain" description="Radical SAM core" evidence="5">
    <location>
        <begin position="67"/>
        <end position="314"/>
    </location>
</feature>
<protein>
    <submittedName>
        <fullName evidence="6">Rv2578c family radical SAM protein</fullName>
    </submittedName>
</protein>
<dbReference type="SFLD" id="SFLDG01084">
    <property type="entry name" value="Uncharacterised_Radical_SAM_Su"/>
    <property type="match status" value="1"/>
</dbReference>
<dbReference type="InterPro" id="IPR007197">
    <property type="entry name" value="rSAM"/>
</dbReference>
<evidence type="ECO:0000256" key="4">
    <source>
        <dbReference type="SAM" id="MobiDB-lite"/>
    </source>
</evidence>
<reference evidence="6" key="1">
    <citation type="submission" date="2022-11" db="EMBL/GenBank/DDBJ databases">
        <title>Description of Microcella daejonensis nov. sp, isolated from riverside soil.</title>
        <authorList>
            <person name="Molina K.M."/>
            <person name="Kim S.B."/>
        </authorList>
    </citation>
    <scope>NUCLEOTIDE SEQUENCE</scope>
    <source>
        <strain evidence="6">MMS21-STM12</strain>
    </source>
</reference>
<feature type="compositionally biased region" description="Low complexity" evidence="4">
    <location>
        <begin position="351"/>
        <end position="375"/>
    </location>
</feature>
<dbReference type="GO" id="GO:0051536">
    <property type="term" value="F:iron-sulfur cluster binding"/>
    <property type="evidence" value="ECO:0007669"/>
    <property type="project" value="UniProtKB-KW"/>
</dbReference>
<dbReference type="Pfam" id="PF04055">
    <property type="entry name" value="Radical_SAM"/>
    <property type="match status" value="1"/>
</dbReference>
<dbReference type="InterPro" id="IPR006638">
    <property type="entry name" value="Elp3/MiaA/NifB-like_rSAM"/>
</dbReference>
<sequence>MRWSGQSVGAQQADALPELVDTAALARRSALERSGLVRTVRPPEFAGMTFHEVLAKSALNRVPGGGGSLPFGHTVNPYRGCTHACVYCFARPTHAYLDLDTGEGFDREIVVKVNVAEVLARELRRPSWGRDPVALGTNTDPYQRAEGRYGLMPGIITALTESGTPFSILTKGTLLRRDLPMLARAREHVPVELSMSIAVYDDALQQSLEPGTPSTDARLATITAAVSAGFAPSVLLMPVLPDLTDTRAHLDTAFARIRAAGARSVMASALHLKPGVREWFFAWLEREHPALVPRYRELYAGGAHPPAGYRSWLAERVRDARRRHALGSRPLDPATGTVAAPAPLRTRALAARGAPTAGASSAEAAAASPPRAAPRASPPAAAPGMLF</sequence>
<evidence type="ECO:0000313" key="6">
    <source>
        <dbReference type="EMBL" id="WAB80341.1"/>
    </source>
</evidence>
<dbReference type="AlphaFoldDB" id="A0A9E8MKA9"/>
<keyword evidence="7" id="KW-1185">Reference proteome</keyword>
<feature type="region of interest" description="Disordered" evidence="4">
    <location>
        <begin position="351"/>
        <end position="387"/>
    </location>
</feature>
<dbReference type="SMART" id="SM00729">
    <property type="entry name" value="Elp3"/>
    <property type="match status" value="1"/>
</dbReference>
<dbReference type="EMBL" id="CP113089">
    <property type="protein sequence ID" value="WAB80341.1"/>
    <property type="molecule type" value="Genomic_DNA"/>
</dbReference>
<keyword evidence="1" id="KW-0479">Metal-binding</keyword>
<dbReference type="SFLD" id="SFLDS00029">
    <property type="entry name" value="Radical_SAM"/>
    <property type="match status" value="1"/>
</dbReference>
<keyword evidence="2" id="KW-0408">Iron</keyword>
<evidence type="ECO:0000313" key="7">
    <source>
        <dbReference type="Proteomes" id="UP001164706"/>
    </source>
</evidence>
<dbReference type="Proteomes" id="UP001164706">
    <property type="component" value="Chromosome"/>
</dbReference>
<gene>
    <name evidence="6" type="ORF">OVN18_07065</name>
</gene>
<dbReference type="GO" id="GO:0046872">
    <property type="term" value="F:metal ion binding"/>
    <property type="evidence" value="ECO:0007669"/>
    <property type="project" value="UniProtKB-KW"/>
</dbReference>
<dbReference type="PANTHER" id="PTHR43432:SF3">
    <property type="entry name" value="SLR0285 PROTEIN"/>
    <property type="match status" value="1"/>
</dbReference>
<dbReference type="InterPro" id="IPR040086">
    <property type="entry name" value="MJ0683-like"/>
</dbReference>
<organism evidence="6 7">
    <name type="scientific">Microcella daejeonensis</name>
    <dbReference type="NCBI Taxonomy" id="2994971"/>
    <lineage>
        <taxon>Bacteria</taxon>
        <taxon>Bacillati</taxon>
        <taxon>Actinomycetota</taxon>
        <taxon>Actinomycetes</taxon>
        <taxon>Micrococcales</taxon>
        <taxon>Microbacteriaceae</taxon>
        <taxon>Microcella</taxon>
    </lineage>
</organism>
<dbReference type="GO" id="GO:0003824">
    <property type="term" value="F:catalytic activity"/>
    <property type="evidence" value="ECO:0007669"/>
    <property type="project" value="InterPro"/>
</dbReference>
<proteinExistence type="predicted"/>
<dbReference type="PANTHER" id="PTHR43432">
    <property type="entry name" value="SLR0285 PROTEIN"/>
    <property type="match status" value="1"/>
</dbReference>
<dbReference type="CDD" id="cd01335">
    <property type="entry name" value="Radical_SAM"/>
    <property type="match status" value="1"/>
</dbReference>
<dbReference type="Gene3D" id="3.80.30.30">
    <property type="match status" value="1"/>
</dbReference>